<dbReference type="Pfam" id="PF02836">
    <property type="entry name" value="Glyco_hydro_2_C"/>
    <property type="match status" value="1"/>
</dbReference>
<dbReference type="AlphaFoldDB" id="A0A0F9G624"/>
<keyword evidence="2" id="KW-0378">Hydrolase</keyword>
<feature type="domain" description="Glycoside hydrolase family 2 immunoglobulin-like beta-sandwich" evidence="4">
    <location>
        <begin position="174"/>
        <end position="287"/>
    </location>
</feature>
<sequence>TICLDGTWQVAEGQLDVMPKAFDHTAPVPGLLDMATPEFDTPGIVPTPAQRGKPWERQNYADPLREAFWYRRTFKINAPESNVAMLKVNKAFFGTCVFLNGHKVGTNPFNFTPGWFDLKPYIKTDGSENELVIRVGASLAQIPLSVTDGWDPEKARYVPGIYDSVTLIVTSTPHVVNVQTVPDLDNKSVRAVIELANTGTTEIAPQVRAVVREAKSGRVVGETVVEAKSFRPVTIAETTNLRPGGKGRVDTTIKIADPHWWSPEDPFLYELIVDTGADTYKTRFAMRSFKTDPASGRVLLNGKPYYLRGSNVCVFRYSEDPLRGDTMWDREWVRKLHRQFKDMHWNSLRYCIGFPPEMWYEIADEEGILIQDEFPIWYSWWPHGTMHGWPDQITADSLANEFTQWMRDRWNHPCVVIWDAQNETNNDTILAEVIGRVRGLDLSNRPWDNGWGTTQSPSDISEYHPYRCSPQFPRPFSLSIFEQESGVPDTGPKQGGHPPRIINEYGWLWLKRDGTPTSLSRPIYESLFGPDAKPEVLRNYYARTLAAQTEFWRSRRKCAGVMHFCGLGHFRPNGITCDNFTDLASLTFDPYFYKYVRDSFAPVGVVVDLWKEQVEPATLLPVPVIVVNDLDTPFSGGVSLRMEQDGKTVWRQTKQASVKPFGTGTTQFQVQFPNEPAKCELIAEIRGHNNDAVRSYRVIDVRVSGEAHGGLLSNGGLESGLTGTDKARMIIFEPLDEESGSAVGPGGKMDHWTTWGPGVLFYSEFGLTIETRAVKFWHSDSGMFQQFDVTAGKDYAFSVEVLNSTVRKEKETLKVWKGYLRAEFYDDSLNRISSTDLDAYD</sequence>
<evidence type="ECO:0000259" key="4">
    <source>
        <dbReference type="Pfam" id="PF00703"/>
    </source>
</evidence>
<dbReference type="Gene3D" id="2.60.120.260">
    <property type="entry name" value="Galactose-binding domain-like"/>
    <property type="match status" value="1"/>
</dbReference>
<dbReference type="GO" id="GO:0004553">
    <property type="term" value="F:hydrolase activity, hydrolyzing O-glycosyl compounds"/>
    <property type="evidence" value="ECO:0007669"/>
    <property type="project" value="InterPro"/>
</dbReference>
<dbReference type="Gene3D" id="2.60.40.10">
    <property type="entry name" value="Immunoglobulins"/>
    <property type="match status" value="1"/>
</dbReference>
<evidence type="ECO:0000256" key="3">
    <source>
        <dbReference type="ARBA" id="ARBA00023295"/>
    </source>
</evidence>
<dbReference type="EMBL" id="LAZR01018992">
    <property type="protein sequence ID" value="KKL94183.1"/>
    <property type="molecule type" value="Genomic_DNA"/>
</dbReference>
<feature type="domain" description="Glycoside hydrolase family 2 catalytic" evidence="5">
    <location>
        <begin position="296"/>
        <end position="447"/>
    </location>
</feature>
<evidence type="ECO:0008006" key="7">
    <source>
        <dbReference type="Google" id="ProtNLM"/>
    </source>
</evidence>
<dbReference type="Pfam" id="PF00703">
    <property type="entry name" value="Glyco_hydro_2"/>
    <property type="match status" value="1"/>
</dbReference>
<dbReference type="InterPro" id="IPR013783">
    <property type="entry name" value="Ig-like_fold"/>
</dbReference>
<dbReference type="InterPro" id="IPR006102">
    <property type="entry name" value="Ig-like_GH2"/>
</dbReference>
<proteinExistence type="inferred from homology"/>
<evidence type="ECO:0000256" key="2">
    <source>
        <dbReference type="ARBA" id="ARBA00022801"/>
    </source>
</evidence>
<dbReference type="Gene3D" id="3.20.20.80">
    <property type="entry name" value="Glycosidases"/>
    <property type="match status" value="1"/>
</dbReference>
<dbReference type="GO" id="GO:0005975">
    <property type="term" value="P:carbohydrate metabolic process"/>
    <property type="evidence" value="ECO:0007669"/>
    <property type="project" value="InterPro"/>
</dbReference>
<keyword evidence="3" id="KW-0326">Glycosidase</keyword>
<comment type="caution">
    <text evidence="6">The sequence shown here is derived from an EMBL/GenBank/DDBJ whole genome shotgun (WGS) entry which is preliminary data.</text>
</comment>
<dbReference type="InterPro" id="IPR036156">
    <property type="entry name" value="Beta-gal/glucu_dom_sf"/>
</dbReference>
<gene>
    <name evidence="6" type="ORF">LCGC14_1867230</name>
</gene>
<dbReference type="SUPFAM" id="SSF51445">
    <property type="entry name" value="(Trans)glycosidases"/>
    <property type="match status" value="1"/>
</dbReference>
<reference evidence="6" key="1">
    <citation type="journal article" date="2015" name="Nature">
        <title>Complex archaea that bridge the gap between prokaryotes and eukaryotes.</title>
        <authorList>
            <person name="Spang A."/>
            <person name="Saw J.H."/>
            <person name="Jorgensen S.L."/>
            <person name="Zaremba-Niedzwiedzka K."/>
            <person name="Martijn J."/>
            <person name="Lind A.E."/>
            <person name="van Eijk R."/>
            <person name="Schleper C."/>
            <person name="Guy L."/>
            <person name="Ettema T.J."/>
        </authorList>
    </citation>
    <scope>NUCLEOTIDE SEQUENCE</scope>
</reference>
<dbReference type="SUPFAM" id="SSF49303">
    <property type="entry name" value="beta-Galactosidase/glucuronidase domain"/>
    <property type="match status" value="1"/>
</dbReference>
<evidence type="ECO:0000313" key="6">
    <source>
        <dbReference type="EMBL" id="KKL94183.1"/>
    </source>
</evidence>
<dbReference type="InterPro" id="IPR006103">
    <property type="entry name" value="Glyco_hydro_2_cat"/>
</dbReference>
<dbReference type="PANTHER" id="PTHR42732">
    <property type="entry name" value="BETA-GALACTOSIDASE"/>
    <property type="match status" value="1"/>
</dbReference>
<dbReference type="InterPro" id="IPR017853">
    <property type="entry name" value="GH"/>
</dbReference>
<evidence type="ECO:0000259" key="5">
    <source>
        <dbReference type="Pfam" id="PF02836"/>
    </source>
</evidence>
<evidence type="ECO:0000256" key="1">
    <source>
        <dbReference type="ARBA" id="ARBA00007401"/>
    </source>
</evidence>
<name>A0A0F9G624_9ZZZZ</name>
<dbReference type="PANTHER" id="PTHR42732:SF1">
    <property type="entry name" value="BETA-MANNOSIDASE"/>
    <property type="match status" value="1"/>
</dbReference>
<organism evidence="6">
    <name type="scientific">marine sediment metagenome</name>
    <dbReference type="NCBI Taxonomy" id="412755"/>
    <lineage>
        <taxon>unclassified sequences</taxon>
        <taxon>metagenomes</taxon>
        <taxon>ecological metagenomes</taxon>
    </lineage>
</organism>
<dbReference type="SUPFAM" id="SSF49785">
    <property type="entry name" value="Galactose-binding domain-like"/>
    <property type="match status" value="1"/>
</dbReference>
<feature type="non-terminal residue" evidence="6">
    <location>
        <position position="841"/>
    </location>
</feature>
<protein>
    <recommendedName>
        <fullName evidence="7">Beta-galactosidase</fullName>
    </recommendedName>
</protein>
<dbReference type="InterPro" id="IPR008979">
    <property type="entry name" value="Galactose-bd-like_sf"/>
</dbReference>
<dbReference type="InterPro" id="IPR051913">
    <property type="entry name" value="GH2_Domain-Containing"/>
</dbReference>
<feature type="non-terminal residue" evidence="6">
    <location>
        <position position="1"/>
    </location>
</feature>
<comment type="similarity">
    <text evidence="1">Belongs to the glycosyl hydrolase 2 family.</text>
</comment>
<accession>A0A0F9G624</accession>